<protein>
    <recommendedName>
        <fullName evidence="9">Glycosyltransferase RgtA/B/C/D-like domain-containing protein</fullName>
    </recommendedName>
</protein>
<evidence type="ECO:0000256" key="4">
    <source>
        <dbReference type="ARBA" id="ARBA00022679"/>
    </source>
</evidence>
<feature type="domain" description="Glycosyltransferase RgtA/B/C/D-like" evidence="9">
    <location>
        <begin position="72"/>
        <end position="237"/>
    </location>
</feature>
<accession>A0A3B0W2M6</accession>
<evidence type="ECO:0000259" key="9">
    <source>
        <dbReference type="Pfam" id="PF13231"/>
    </source>
</evidence>
<evidence type="ECO:0000256" key="1">
    <source>
        <dbReference type="ARBA" id="ARBA00004651"/>
    </source>
</evidence>
<evidence type="ECO:0000256" key="8">
    <source>
        <dbReference type="SAM" id="Phobius"/>
    </source>
</evidence>
<keyword evidence="5 8" id="KW-0812">Transmembrane</keyword>
<dbReference type="GO" id="GO:0010041">
    <property type="term" value="P:response to iron(III) ion"/>
    <property type="evidence" value="ECO:0007669"/>
    <property type="project" value="TreeGrafter"/>
</dbReference>
<dbReference type="PANTHER" id="PTHR33908:SF3">
    <property type="entry name" value="UNDECAPRENYL PHOSPHATE-ALPHA-4-AMINO-4-DEOXY-L-ARABINOSE ARABINOSYL TRANSFERASE"/>
    <property type="match status" value="1"/>
</dbReference>
<feature type="transmembrane region" description="Helical" evidence="8">
    <location>
        <begin position="176"/>
        <end position="192"/>
    </location>
</feature>
<dbReference type="GO" id="GO:0008610">
    <property type="term" value="P:lipid biosynthetic process"/>
    <property type="evidence" value="ECO:0007669"/>
    <property type="project" value="UniProtKB-ARBA"/>
</dbReference>
<name>A0A3B0W2M6_9ZZZZ</name>
<feature type="transmembrane region" description="Helical" evidence="8">
    <location>
        <begin position="306"/>
        <end position="326"/>
    </location>
</feature>
<feature type="transmembrane region" description="Helical" evidence="8">
    <location>
        <begin position="198"/>
        <end position="214"/>
    </location>
</feature>
<dbReference type="AlphaFoldDB" id="A0A3B0W2M6"/>
<feature type="transmembrane region" description="Helical" evidence="8">
    <location>
        <begin position="280"/>
        <end position="299"/>
    </location>
</feature>
<evidence type="ECO:0000256" key="6">
    <source>
        <dbReference type="ARBA" id="ARBA00022989"/>
    </source>
</evidence>
<feature type="transmembrane region" description="Helical" evidence="8">
    <location>
        <begin position="144"/>
        <end position="164"/>
    </location>
</feature>
<dbReference type="GO" id="GO:0016763">
    <property type="term" value="F:pentosyltransferase activity"/>
    <property type="evidence" value="ECO:0007669"/>
    <property type="project" value="TreeGrafter"/>
</dbReference>
<dbReference type="EMBL" id="UOEU01000720">
    <property type="protein sequence ID" value="VAW38836.1"/>
    <property type="molecule type" value="Genomic_DNA"/>
</dbReference>
<feature type="transmembrane region" description="Helical" evidence="8">
    <location>
        <begin position="221"/>
        <end position="241"/>
    </location>
</feature>
<evidence type="ECO:0000256" key="3">
    <source>
        <dbReference type="ARBA" id="ARBA00022676"/>
    </source>
</evidence>
<gene>
    <name evidence="10" type="ORF">MNBD_CHLOROFLEXI01-2613</name>
</gene>
<feature type="transmembrane region" description="Helical" evidence="8">
    <location>
        <begin position="332"/>
        <end position="355"/>
    </location>
</feature>
<organism evidence="10">
    <name type="scientific">hydrothermal vent metagenome</name>
    <dbReference type="NCBI Taxonomy" id="652676"/>
    <lineage>
        <taxon>unclassified sequences</taxon>
        <taxon>metagenomes</taxon>
        <taxon>ecological metagenomes</taxon>
    </lineage>
</organism>
<feature type="transmembrane region" description="Helical" evidence="8">
    <location>
        <begin position="120"/>
        <end position="138"/>
    </location>
</feature>
<evidence type="ECO:0000313" key="10">
    <source>
        <dbReference type="EMBL" id="VAW38836.1"/>
    </source>
</evidence>
<sequence length="877" mass="98019">MARKQPSLKGQHAFRWVIMLLVLLAFGLRLYNAEMFSFWTDEGLTPLRSGYTVPDILSNRIIIQEGITNDTNPPFFFLILHFSRLLLGETDFAFRYPSLLAGVLLLPLLAMLGKRMRGKWLGVAVGLLTAVNPLQIWYANEARMYTVAIWLVTAASYVLWRLISQASHDKKLPTSFIMRHLLLYLLLAGLAFYTHYTAALLFMGQGLFWILILWRQGYRRLLVGTAVLATLIALPLVPYTVPRLFTAPEASFYAVSPWIVLQDVVRFFALGRSVDFEANGIILLNIGSFLLLLAGFWQIKVGWQRLFLLVWLLTIPIGLIIGSAIFKPMYQGVRHIMLGSPAFLLLLAQGIFFFVERRQQAKKQSRLLWSLGLLAGMSVVTIGPVTALNNYYNGRFGKDDFRTLIEFVEAQAGANDVIVYNNAILLPLHEHYQRRSDLDATASPIYPKYAESSPAQLEALSQTYDHIWFVTDPPADGRDANGAVRQWLDNNLLLVGSTFFEAQTVEVRVRVYDTGAAAVETLPENGRSLNIQWPNYPQLVGVAWQVAEPVSLPAIWLDLYWRGKPPAPTDGLRFQLRDTNGRSGEWVETAVAPTIQSWTAESINRRRIIIPLPDGTPPGTYSIIVQPIERTEIPQTVAEAIPLGDIIVAADTSIGPNWPAGPPQAVFANGMLLQAVQLADRAVRPGHNLPITLLWRVASQTDLANLQYQLTVVAADGTVLREQRGLPGANWLTAWQPNQLLREPSGLYFPPETPPGTYRLEMQLTQGGEVVAGRPFYWPIQRDAAQVGTVEVTAWPLETALPQNVTRAETAFGDAIQLYGYDLSTEPDSVQLTLYWQATAVPDKNWLVFVHITNEAGEIVAQQDFIPAEGLRPTKGW</sequence>
<dbReference type="InterPro" id="IPR050297">
    <property type="entry name" value="LipidA_mod_glycosyltrf_83"/>
</dbReference>
<keyword evidence="7 8" id="KW-0472">Membrane</keyword>
<dbReference type="PANTHER" id="PTHR33908">
    <property type="entry name" value="MANNOSYLTRANSFERASE YKCB-RELATED"/>
    <property type="match status" value="1"/>
</dbReference>
<keyword evidence="4" id="KW-0808">Transferase</keyword>
<keyword evidence="6 8" id="KW-1133">Transmembrane helix</keyword>
<keyword evidence="3" id="KW-0328">Glycosyltransferase</keyword>
<evidence type="ECO:0000256" key="7">
    <source>
        <dbReference type="ARBA" id="ARBA00023136"/>
    </source>
</evidence>
<dbReference type="GO" id="GO:0005886">
    <property type="term" value="C:plasma membrane"/>
    <property type="evidence" value="ECO:0007669"/>
    <property type="project" value="UniProtKB-SubCell"/>
</dbReference>
<comment type="subcellular location">
    <subcellularLocation>
        <location evidence="1">Cell membrane</location>
        <topology evidence="1">Multi-pass membrane protein</topology>
    </subcellularLocation>
</comment>
<reference evidence="10" key="1">
    <citation type="submission" date="2018-06" db="EMBL/GenBank/DDBJ databases">
        <authorList>
            <person name="Zhirakovskaya E."/>
        </authorList>
    </citation>
    <scope>NUCLEOTIDE SEQUENCE</scope>
</reference>
<feature type="transmembrane region" description="Helical" evidence="8">
    <location>
        <begin position="93"/>
        <end position="113"/>
    </location>
</feature>
<dbReference type="InterPro" id="IPR038731">
    <property type="entry name" value="RgtA/B/C-like"/>
</dbReference>
<dbReference type="Pfam" id="PF13231">
    <property type="entry name" value="PMT_2"/>
    <property type="match status" value="1"/>
</dbReference>
<keyword evidence="2" id="KW-1003">Cell membrane</keyword>
<evidence type="ECO:0000256" key="2">
    <source>
        <dbReference type="ARBA" id="ARBA00022475"/>
    </source>
</evidence>
<feature type="non-terminal residue" evidence="10">
    <location>
        <position position="877"/>
    </location>
</feature>
<proteinExistence type="predicted"/>
<feature type="transmembrane region" description="Helical" evidence="8">
    <location>
        <begin position="12"/>
        <end position="31"/>
    </location>
</feature>
<evidence type="ECO:0000256" key="5">
    <source>
        <dbReference type="ARBA" id="ARBA00022692"/>
    </source>
</evidence>
<feature type="transmembrane region" description="Helical" evidence="8">
    <location>
        <begin position="367"/>
        <end position="388"/>
    </location>
</feature>